<dbReference type="EMBL" id="BARS01024903">
    <property type="protein sequence ID" value="GAG12818.1"/>
    <property type="molecule type" value="Genomic_DNA"/>
</dbReference>
<sequence>MIVYCPRLHAASAASRGRYHFDAARDDVTEIVSARTRCAKKFDNHDGTYQYIVSAGPLHYQNDDGWQEIDTTIRASSLDDADYEMTKSLYKAFFNKTFNRGPIVRLIKDGHSVAIRPGDLCWINDRGVRQLIATPQPSEGRAHGNVITYEDAYGPN</sequence>
<reference evidence="1" key="1">
    <citation type="journal article" date="2014" name="Front. Microbiol.">
        <title>High frequency of phylogenetically diverse reductive dehalogenase-homologous genes in deep subseafloor sedimentary metagenomes.</title>
        <authorList>
            <person name="Kawai M."/>
            <person name="Futagami T."/>
            <person name="Toyoda A."/>
            <person name="Takaki Y."/>
            <person name="Nishi S."/>
            <person name="Hori S."/>
            <person name="Arai W."/>
            <person name="Tsubouchi T."/>
            <person name="Morono Y."/>
            <person name="Uchiyama I."/>
            <person name="Ito T."/>
            <person name="Fujiyama A."/>
            <person name="Inagaki F."/>
            <person name="Takami H."/>
        </authorList>
    </citation>
    <scope>NUCLEOTIDE SEQUENCE</scope>
    <source>
        <strain evidence="1">Expedition CK06-06</strain>
    </source>
</reference>
<dbReference type="AlphaFoldDB" id="X0VJY3"/>
<gene>
    <name evidence="1" type="ORF">S01H1_39460</name>
</gene>
<organism evidence="1">
    <name type="scientific">marine sediment metagenome</name>
    <dbReference type="NCBI Taxonomy" id="412755"/>
    <lineage>
        <taxon>unclassified sequences</taxon>
        <taxon>metagenomes</taxon>
        <taxon>ecological metagenomes</taxon>
    </lineage>
</organism>
<evidence type="ECO:0000313" key="1">
    <source>
        <dbReference type="EMBL" id="GAG12818.1"/>
    </source>
</evidence>
<feature type="non-terminal residue" evidence="1">
    <location>
        <position position="156"/>
    </location>
</feature>
<comment type="caution">
    <text evidence="1">The sequence shown here is derived from an EMBL/GenBank/DDBJ whole genome shotgun (WGS) entry which is preliminary data.</text>
</comment>
<name>X0VJY3_9ZZZZ</name>
<proteinExistence type="predicted"/>
<protein>
    <submittedName>
        <fullName evidence="1">Uncharacterized protein</fullName>
    </submittedName>
</protein>
<accession>X0VJY3</accession>